<accession>A0A382EN93</accession>
<feature type="non-terminal residue" evidence="3">
    <location>
        <position position="119"/>
    </location>
</feature>
<reference evidence="3" key="1">
    <citation type="submission" date="2018-05" db="EMBL/GenBank/DDBJ databases">
        <authorList>
            <person name="Lanie J.A."/>
            <person name="Ng W.-L."/>
            <person name="Kazmierczak K.M."/>
            <person name="Andrzejewski T.M."/>
            <person name="Davidsen T.M."/>
            <person name="Wayne K.J."/>
            <person name="Tettelin H."/>
            <person name="Glass J.I."/>
            <person name="Rusch D."/>
            <person name="Podicherti R."/>
            <person name="Tsui H.-C.T."/>
            <person name="Winkler M.E."/>
        </authorList>
    </citation>
    <scope>NUCLEOTIDE SEQUENCE</scope>
</reference>
<evidence type="ECO:0000256" key="2">
    <source>
        <dbReference type="ARBA" id="ARBA00022695"/>
    </source>
</evidence>
<dbReference type="AlphaFoldDB" id="A0A382EN93"/>
<dbReference type="GO" id="GO:0005829">
    <property type="term" value="C:cytosol"/>
    <property type="evidence" value="ECO:0007669"/>
    <property type="project" value="TreeGrafter"/>
</dbReference>
<proteinExistence type="predicted"/>
<evidence type="ECO:0000313" key="3">
    <source>
        <dbReference type="EMBL" id="SVB51413.1"/>
    </source>
</evidence>
<keyword evidence="2" id="KW-0548">Nucleotidyltransferase</keyword>
<dbReference type="PANTHER" id="PTHR42866:SF2">
    <property type="entry name" value="3-DEOXY-MANNO-OCTULOSONATE CYTIDYLYLTRANSFERASE, MITOCHONDRIAL"/>
    <property type="match status" value="1"/>
</dbReference>
<keyword evidence="1" id="KW-0808">Transferase</keyword>
<dbReference type="EMBL" id="UINC01045088">
    <property type="protein sequence ID" value="SVB51413.1"/>
    <property type="molecule type" value="Genomic_DNA"/>
</dbReference>
<organism evidence="3">
    <name type="scientific">marine metagenome</name>
    <dbReference type="NCBI Taxonomy" id="408172"/>
    <lineage>
        <taxon>unclassified sequences</taxon>
        <taxon>metagenomes</taxon>
        <taxon>ecological metagenomes</taxon>
    </lineage>
</organism>
<dbReference type="SUPFAM" id="SSF53448">
    <property type="entry name" value="Nucleotide-diphospho-sugar transferases"/>
    <property type="match status" value="1"/>
</dbReference>
<feature type="non-terminal residue" evidence="3">
    <location>
        <position position="1"/>
    </location>
</feature>
<evidence type="ECO:0008006" key="4">
    <source>
        <dbReference type="Google" id="ProtNLM"/>
    </source>
</evidence>
<dbReference type="Gene3D" id="3.90.550.10">
    <property type="entry name" value="Spore Coat Polysaccharide Biosynthesis Protein SpsA, Chain A"/>
    <property type="match status" value="1"/>
</dbReference>
<sequence length="119" mass="13026">MALIHGMPMIGHCYCRVRLCDALSDTYVATCDKEIFDYIESIGGKAVMTADTHERASDRAAEAMVKIEEATGELTDILVMVQGDEPMDTPEMISQALLPMLQDDSVQVVNLMGCIKNLA</sequence>
<protein>
    <recommendedName>
        <fullName evidence="4">3-deoxy-manno-octulosonate cytidylyltransferase</fullName>
    </recommendedName>
</protein>
<dbReference type="GO" id="GO:0008690">
    <property type="term" value="F:3-deoxy-manno-octulosonate cytidylyltransferase activity"/>
    <property type="evidence" value="ECO:0007669"/>
    <property type="project" value="TreeGrafter"/>
</dbReference>
<dbReference type="InterPro" id="IPR029044">
    <property type="entry name" value="Nucleotide-diphossugar_trans"/>
</dbReference>
<dbReference type="InterPro" id="IPR003329">
    <property type="entry name" value="Cytidylyl_trans"/>
</dbReference>
<name>A0A382EN93_9ZZZZ</name>
<evidence type="ECO:0000256" key="1">
    <source>
        <dbReference type="ARBA" id="ARBA00022679"/>
    </source>
</evidence>
<gene>
    <name evidence="3" type="ORF">METZ01_LOCUS204267</name>
</gene>
<dbReference type="PANTHER" id="PTHR42866">
    <property type="entry name" value="3-DEOXY-MANNO-OCTULOSONATE CYTIDYLYLTRANSFERASE"/>
    <property type="match status" value="1"/>
</dbReference>
<dbReference type="Pfam" id="PF02348">
    <property type="entry name" value="CTP_transf_3"/>
    <property type="match status" value="1"/>
</dbReference>